<gene>
    <name evidence="2" type="ORF">ADL28_08360</name>
</gene>
<dbReference type="Pfam" id="PF01636">
    <property type="entry name" value="APH"/>
    <property type="match status" value="1"/>
</dbReference>
<dbReference type="InterPro" id="IPR011009">
    <property type="entry name" value="Kinase-like_dom_sf"/>
</dbReference>
<evidence type="ECO:0000259" key="1">
    <source>
        <dbReference type="Pfam" id="PF01636"/>
    </source>
</evidence>
<evidence type="ECO:0000313" key="2">
    <source>
        <dbReference type="EMBL" id="KUL65081.1"/>
    </source>
</evidence>
<feature type="domain" description="Aminoglycoside phosphotransferase" evidence="1">
    <location>
        <begin position="57"/>
        <end position="231"/>
    </location>
</feature>
<dbReference type="SUPFAM" id="SSF56112">
    <property type="entry name" value="Protein kinase-like (PK-like)"/>
    <property type="match status" value="1"/>
</dbReference>
<organism evidence="2 3">
    <name type="scientific">Streptomyces violaceusniger</name>
    <dbReference type="NCBI Taxonomy" id="68280"/>
    <lineage>
        <taxon>Bacteria</taxon>
        <taxon>Bacillati</taxon>
        <taxon>Actinomycetota</taxon>
        <taxon>Actinomycetes</taxon>
        <taxon>Kitasatosporales</taxon>
        <taxon>Streptomycetaceae</taxon>
        <taxon>Streptomyces</taxon>
        <taxon>Streptomyces violaceusniger group</taxon>
    </lineage>
</organism>
<evidence type="ECO:0000313" key="3">
    <source>
        <dbReference type="Proteomes" id="UP000053413"/>
    </source>
</evidence>
<sequence length="329" mass="36508">MTAADLAERTVDTDEIIQLMLAAHRERTGQGEVSPERVTTSTWTPASARKVRRRTFVRLDIDGEAVAVAKIPLSHSDPKLAGEFEVLRSFRPPSPLGCPAPLDALGGGFTMSYLPGVDLPTAVTGVDTPDGLWQVLRPAVDRVVELHRSHPAVSSTPELALETAATYVRTPEFGVQQADEALRTALLAPTHGDLGPWNVRCDPRDGTARVLDFEDYRATGIAAMDVVNLLITTALAVFPDYQERGFDWLYDQVFDGEHWFGAVLARGLGHYAAHTGQRPGRVLDLLPFTCQWLIERIEAEGRDTSRLFYRPFRERYLERRPTVNGRTHV</sequence>
<accession>A0A0X3X7E8</accession>
<proteinExistence type="predicted"/>
<dbReference type="EMBL" id="LLZJ01000073">
    <property type="protein sequence ID" value="KUL65081.1"/>
    <property type="molecule type" value="Genomic_DNA"/>
</dbReference>
<dbReference type="OrthoDB" id="4337411at2"/>
<dbReference type="RefSeq" id="WP_059143072.1">
    <property type="nucleotide sequence ID" value="NZ_LLZJ01000073.1"/>
</dbReference>
<dbReference type="InterPro" id="IPR002575">
    <property type="entry name" value="Aminoglycoside_PTrfase"/>
</dbReference>
<name>A0A0X3X7E8_STRVO</name>
<reference evidence="3" key="1">
    <citation type="submission" date="2015-10" db="EMBL/GenBank/DDBJ databases">
        <authorList>
            <person name="Ju K.-S."/>
            <person name="Doroghazi J.R."/>
            <person name="Metcalf W.W."/>
        </authorList>
    </citation>
    <scope>NUCLEOTIDE SEQUENCE [LARGE SCALE GENOMIC DNA]</scope>
    <source>
        <strain evidence="3">NRRL F-8817</strain>
    </source>
</reference>
<dbReference type="Proteomes" id="UP000053413">
    <property type="component" value="Unassembled WGS sequence"/>
</dbReference>
<protein>
    <recommendedName>
        <fullName evidence="1">Aminoglycoside phosphotransferase domain-containing protein</fullName>
    </recommendedName>
</protein>
<comment type="caution">
    <text evidence="2">The sequence shown here is derived from an EMBL/GenBank/DDBJ whole genome shotgun (WGS) entry which is preliminary data.</text>
</comment>
<dbReference type="AlphaFoldDB" id="A0A0X3X7E8"/>